<protein>
    <recommendedName>
        <fullName evidence="6">4-deoxy-L-threo-5-hexosulose-uronate ketol-isomerase</fullName>
        <ecNumber evidence="6">5.3.1.17</ecNumber>
    </recommendedName>
    <alternativeName>
        <fullName evidence="6">5-keto-4-deoxyuronate isomerase</fullName>
    </alternativeName>
    <alternativeName>
        <fullName evidence="6">DKI isomerase</fullName>
    </alternativeName>
</protein>
<dbReference type="Proteomes" id="UP001161325">
    <property type="component" value="Unassembled WGS sequence"/>
</dbReference>
<dbReference type="PIRSF" id="PIRSF006625">
    <property type="entry name" value="KduI"/>
    <property type="match status" value="1"/>
</dbReference>
<evidence type="ECO:0000256" key="1">
    <source>
        <dbReference type="ARBA" id="ARBA00000552"/>
    </source>
</evidence>
<comment type="similarity">
    <text evidence="2 6">Belongs to the KduI family.</text>
</comment>
<dbReference type="EMBL" id="BRXS01000001">
    <property type="protein sequence ID" value="GLC23736.1"/>
    <property type="molecule type" value="Genomic_DNA"/>
</dbReference>
<feature type="binding site" evidence="6">
    <location>
        <position position="261"/>
    </location>
    <ligand>
        <name>Zn(2+)</name>
        <dbReference type="ChEBI" id="CHEBI:29105"/>
    </ligand>
</feature>
<feature type="binding site" evidence="6">
    <location>
        <position position="214"/>
    </location>
    <ligand>
        <name>Zn(2+)</name>
        <dbReference type="ChEBI" id="CHEBI:29105"/>
    </ligand>
</feature>
<organism evidence="7 8">
    <name type="scientific">Roseisolibacter agri</name>
    <dbReference type="NCBI Taxonomy" id="2014610"/>
    <lineage>
        <taxon>Bacteria</taxon>
        <taxon>Pseudomonadati</taxon>
        <taxon>Gemmatimonadota</taxon>
        <taxon>Gemmatimonadia</taxon>
        <taxon>Gemmatimonadales</taxon>
        <taxon>Gemmatimonadaceae</taxon>
        <taxon>Roseisolibacter</taxon>
    </lineage>
</organism>
<proteinExistence type="inferred from homology"/>
<keyword evidence="4 6" id="KW-0862">Zinc</keyword>
<comment type="function">
    <text evidence="6">Catalyzes the isomerization of 5-dehydro-4-deoxy-D-glucuronate to 3-deoxy-D-glycero-2,5-hexodiulosonate.</text>
</comment>
<evidence type="ECO:0000256" key="6">
    <source>
        <dbReference type="HAMAP-Rule" id="MF_00687"/>
    </source>
</evidence>
<dbReference type="CDD" id="cd20294">
    <property type="entry name" value="cupin_KduI_N"/>
    <property type="match status" value="1"/>
</dbReference>
<dbReference type="InterPro" id="IPR027449">
    <property type="entry name" value="KduI_N"/>
</dbReference>
<dbReference type="RefSeq" id="WP_309298171.1">
    <property type="nucleotide sequence ID" value="NZ_BRXS01000001.1"/>
</dbReference>
<dbReference type="InterPro" id="IPR021120">
    <property type="entry name" value="KduI/IolB_isomerase"/>
</dbReference>
<dbReference type="GO" id="GO:0019698">
    <property type="term" value="P:D-galacturonate catabolic process"/>
    <property type="evidence" value="ECO:0007669"/>
    <property type="project" value="TreeGrafter"/>
</dbReference>
<dbReference type="InterPro" id="IPR011051">
    <property type="entry name" value="RmlC_Cupin_sf"/>
</dbReference>
<keyword evidence="5 6" id="KW-0413">Isomerase</keyword>
<comment type="pathway">
    <text evidence="6">Glycan metabolism; pectin degradation; 2-dehydro-3-deoxy-D-gluconate from pectin: step 4/5.</text>
</comment>
<evidence type="ECO:0000313" key="8">
    <source>
        <dbReference type="Proteomes" id="UP001161325"/>
    </source>
</evidence>
<comment type="cofactor">
    <cofactor evidence="6">
        <name>Zn(2+)</name>
        <dbReference type="ChEBI" id="CHEBI:29105"/>
    </cofactor>
    <text evidence="6">Binds 1 zinc ion per subunit.</text>
</comment>
<comment type="caution">
    <text evidence="7">The sequence shown here is derived from an EMBL/GenBank/DDBJ whole genome shotgun (WGS) entry which is preliminary data.</text>
</comment>
<dbReference type="PANTHER" id="PTHR38461">
    <property type="entry name" value="4-DEOXY-L-THREO-5-HEXOSULOSE-URONATE KETOL-ISOMERASE"/>
    <property type="match status" value="1"/>
</dbReference>
<dbReference type="Pfam" id="PF04962">
    <property type="entry name" value="KduI"/>
    <property type="match status" value="1"/>
</dbReference>
<keyword evidence="8" id="KW-1185">Reference proteome</keyword>
<feature type="binding site" evidence="6">
    <location>
        <position position="219"/>
    </location>
    <ligand>
        <name>Zn(2+)</name>
        <dbReference type="ChEBI" id="CHEBI:29105"/>
    </ligand>
</feature>
<dbReference type="Gene3D" id="2.60.120.10">
    <property type="entry name" value="Jelly Rolls"/>
    <property type="match status" value="1"/>
</dbReference>
<gene>
    <name evidence="6 7" type="primary">kduI</name>
    <name evidence="7" type="ORF">rosag_02490</name>
</gene>
<evidence type="ECO:0000256" key="5">
    <source>
        <dbReference type="ARBA" id="ARBA00023235"/>
    </source>
</evidence>
<dbReference type="SUPFAM" id="SSF51182">
    <property type="entry name" value="RmlC-like cupins"/>
    <property type="match status" value="1"/>
</dbReference>
<dbReference type="NCBIfam" id="NF002091">
    <property type="entry name" value="PRK00924.1"/>
    <property type="match status" value="1"/>
</dbReference>
<feature type="binding site" evidence="6">
    <location>
        <position position="212"/>
    </location>
    <ligand>
        <name>Zn(2+)</name>
        <dbReference type="ChEBI" id="CHEBI:29105"/>
    </ligand>
</feature>
<dbReference type="InterPro" id="IPR007045">
    <property type="entry name" value="KduI"/>
</dbReference>
<dbReference type="CDD" id="cd20491">
    <property type="entry name" value="cupin_KduI_C"/>
    <property type="match status" value="1"/>
</dbReference>
<dbReference type="AlphaFoldDB" id="A0AA37Q7E0"/>
<dbReference type="GO" id="GO:0045490">
    <property type="term" value="P:pectin catabolic process"/>
    <property type="evidence" value="ECO:0007669"/>
    <property type="project" value="UniProtKB-UniRule"/>
</dbReference>
<name>A0AA37Q7E0_9BACT</name>
<evidence type="ECO:0000256" key="3">
    <source>
        <dbReference type="ARBA" id="ARBA00022723"/>
    </source>
</evidence>
<accession>A0AA37Q7E0</accession>
<dbReference type="PANTHER" id="PTHR38461:SF1">
    <property type="entry name" value="4-DEOXY-L-THREO-5-HEXOSULOSE-URONATE KETOL-ISOMERASE"/>
    <property type="match status" value="1"/>
</dbReference>
<evidence type="ECO:0000256" key="4">
    <source>
        <dbReference type="ARBA" id="ARBA00022833"/>
    </source>
</evidence>
<dbReference type="HAMAP" id="MF_00687">
    <property type="entry name" value="KduI"/>
    <property type="match status" value="1"/>
</dbReference>
<sequence>MHTRSLSLAPLGTGMTPKSRMQYLPNASAARRMDTSELRAHFLVQGLFVPGAITLRLVDLDRVVLGGAVPTTAPLSLPTPGDLKAEYFCERRELGVLNTGAAGTVTVDGTAHALAAHEVLYVGRGSREVTFASDDATKPARFYLVSYPAHAAHPTTRIAAADADVLELGSAETSNKRRIRRYIHQRGAQSAQLVMGVTTLEPGSVWNTMPAHTHDRRSEVYLYFDLPSDAMVLHLLGEPTETRTLVVRDGEVALSPGWSVHAGCGTRAYAFCWAMGGENQDYADMDPVAMETLR</sequence>
<comment type="catalytic activity">
    <reaction evidence="1 6">
        <text>5-dehydro-4-deoxy-D-glucuronate = 3-deoxy-D-glycero-2,5-hexodiulosonate</text>
        <dbReference type="Rhea" id="RHEA:23896"/>
        <dbReference type="ChEBI" id="CHEBI:17117"/>
        <dbReference type="ChEBI" id="CHEBI:29071"/>
        <dbReference type="EC" id="5.3.1.17"/>
    </reaction>
</comment>
<keyword evidence="3 6" id="KW-0479">Metal-binding</keyword>
<dbReference type="InterPro" id="IPR014710">
    <property type="entry name" value="RmlC-like_jellyroll"/>
</dbReference>
<evidence type="ECO:0000256" key="2">
    <source>
        <dbReference type="ARBA" id="ARBA00008086"/>
    </source>
</evidence>
<dbReference type="Gene3D" id="2.60.120.520">
    <property type="entry name" value="pectin degrading enzyme 5-keto 4- deoxyuronate isomerase, domain 1"/>
    <property type="match status" value="1"/>
</dbReference>
<reference evidence="7" key="1">
    <citation type="submission" date="2022-08" db="EMBL/GenBank/DDBJ databases">
        <title>Draft genome sequencing of Roseisolibacter agri AW1220.</title>
        <authorList>
            <person name="Tobiishi Y."/>
            <person name="Tonouchi A."/>
        </authorList>
    </citation>
    <scope>NUCLEOTIDE SEQUENCE</scope>
    <source>
        <strain evidence="7">AW1220</strain>
    </source>
</reference>
<dbReference type="GO" id="GO:0042840">
    <property type="term" value="P:D-glucuronate catabolic process"/>
    <property type="evidence" value="ECO:0007669"/>
    <property type="project" value="TreeGrafter"/>
</dbReference>
<dbReference type="GO" id="GO:0008697">
    <property type="term" value="F:4-deoxy-L-threo-5-hexosulose-uronate ketol-isomerase activity"/>
    <property type="evidence" value="ECO:0007669"/>
    <property type="project" value="UniProtKB-UniRule"/>
</dbReference>
<dbReference type="EC" id="5.3.1.17" evidence="6"/>
<evidence type="ECO:0000313" key="7">
    <source>
        <dbReference type="EMBL" id="GLC23736.1"/>
    </source>
</evidence>
<dbReference type="GO" id="GO:0008270">
    <property type="term" value="F:zinc ion binding"/>
    <property type="evidence" value="ECO:0007669"/>
    <property type="project" value="UniProtKB-UniRule"/>
</dbReference>